<dbReference type="SUPFAM" id="SSF89009">
    <property type="entry name" value="GAT-like domain"/>
    <property type="match status" value="1"/>
</dbReference>
<organism evidence="3 4">
    <name type="scientific">Malassezia furfur</name>
    <name type="common">Pityriasis versicolor infection agent</name>
    <name type="synonym">Pityrosporum furfur</name>
    <dbReference type="NCBI Taxonomy" id="55194"/>
    <lineage>
        <taxon>Eukaryota</taxon>
        <taxon>Fungi</taxon>
        <taxon>Dikarya</taxon>
        <taxon>Basidiomycota</taxon>
        <taxon>Ustilaginomycotina</taxon>
        <taxon>Malasseziomycetes</taxon>
        <taxon>Malasseziales</taxon>
        <taxon>Malasseziaceae</taxon>
        <taxon>Malassezia</taxon>
    </lineage>
</organism>
<feature type="region of interest" description="Disordered" evidence="1">
    <location>
        <begin position="424"/>
        <end position="454"/>
    </location>
</feature>
<dbReference type="Gene3D" id="1.20.58.150">
    <property type="entry name" value="ANTH domain"/>
    <property type="match status" value="1"/>
</dbReference>
<protein>
    <recommendedName>
        <fullName evidence="2">ENTH domain-containing protein</fullName>
    </recommendedName>
</protein>
<feature type="compositionally biased region" description="Low complexity" evidence="1">
    <location>
        <begin position="294"/>
        <end position="308"/>
    </location>
</feature>
<proteinExistence type="predicted"/>
<dbReference type="InterPro" id="IPR013809">
    <property type="entry name" value="ENTH"/>
</dbReference>
<evidence type="ECO:0000313" key="3">
    <source>
        <dbReference type="EMBL" id="WFD49837.1"/>
    </source>
</evidence>
<keyword evidence="4" id="KW-1185">Reference proteome</keyword>
<evidence type="ECO:0000259" key="2">
    <source>
        <dbReference type="PROSITE" id="PS50942"/>
    </source>
</evidence>
<reference evidence="3 4" key="1">
    <citation type="journal article" date="2020" name="Elife">
        <title>Loss of centromere function drives karyotype evolution in closely related Malassezia species.</title>
        <authorList>
            <person name="Sankaranarayanan S.R."/>
            <person name="Ianiri G."/>
            <person name="Coelho M.A."/>
            <person name="Reza M.H."/>
            <person name="Thimmappa B.C."/>
            <person name="Ganguly P."/>
            <person name="Vadnala R.N."/>
            <person name="Sun S."/>
            <person name="Siddharthan R."/>
            <person name="Tellgren-Roth C."/>
            <person name="Dawson T.L."/>
            <person name="Heitman J."/>
            <person name="Sanyal K."/>
        </authorList>
    </citation>
    <scope>NUCLEOTIDE SEQUENCE [LARGE SCALE GENOMIC DNA]</scope>
    <source>
        <strain evidence="3">CBS14141</strain>
    </source>
</reference>
<name>A0ABY8EW46_MALFU</name>
<dbReference type="InterPro" id="IPR045192">
    <property type="entry name" value="AP180-like"/>
</dbReference>
<dbReference type="SMART" id="SM00273">
    <property type="entry name" value="ENTH"/>
    <property type="match status" value="1"/>
</dbReference>
<dbReference type="InterPro" id="IPR011417">
    <property type="entry name" value="ANTH_dom"/>
</dbReference>
<dbReference type="Gene3D" id="1.25.40.90">
    <property type="match status" value="1"/>
</dbReference>
<dbReference type="Proteomes" id="UP000818624">
    <property type="component" value="Chromosome 7"/>
</dbReference>
<dbReference type="Pfam" id="PF07651">
    <property type="entry name" value="ANTH"/>
    <property type="match status" value="1"/>
</dbReference>
<dbReference type="PANTHER" id="PTHR22951">
    <property type="entry name" value="CLATHRIN ASSEMBLY PROTEIN"/>
    <property type="match status" value="1"/>
</dbReference>
<feature type="domain" description="ENTH" evidence="2">
    <location>
        <begin position="1"/>
        <end position="127"/>
    </location>
</feature>
<gene>
    <name evidence="3" type="ORF">GLX27_004522</name>
</gene>
<dbReference type="SUPFAM" id="SSF48464">
    <property type="entry name" value="ENTH/VHS domain"/>
    <property type="match status" value="1"/>
</dbReference>
<dbReference type="PANTHER" id="PTHR22951:SF5">
    <property type="entry name" value="PHOSPHATIDYLINOSITOL-BINDING CLATHRIN ASSEMBLY PROTEIN LAP"/>
    <property type="match status" value="1"/>
</dbReference>
<feature type="compositionally biased region" description="Gly residues" evidence="1">
    <location>
        <begin position="445"/>
        <end position="454"/>
    </location>
</feature>
<feature type="region of interest" description="Disordered" evidence="1">
    <location>
        <begin position="269"/>
        <end position="316"/>
    </location>
</feature>
<evidence type="ECO:0000313" key="4">
    <source>
        <dbReference type="Proteomes" id="UP000818624"/>
    </source>
</evidence>
<feature type="compositionally biased region" description="Basic and acidic residues" evidence="1">
    <location>
        <begin position="269"/>
        <end position="293"/>
    </location>
</feature>
<accession>A0ABY8EW46</accession>
<dbReference type="EMBL" id="CP046240">
    <property type="protein sequence ID" value="WFD49837.1"/>
    <property type="molecule type" value="Genomic_DNA"/>
</dbReference>
<evidence type="ECO:0000256" key="1">
    <source>
        <dbReference type="SAM" id="MobiDB-lite"/>
    </source>
</evidence>
<dbReference type="PROSITE" id="PS50942">
    <property type="entry name" value="ENTH"/>
    <property type="match status" value="1"/>
</dbReference>
<sequence length="596" mass="64739">MSQYDKLVKGATKPKPELPKPKYMEPILAAAQGRDGALQDVFRALSYRLQDPNSTVAFKTLLVVHTLIRSDASVVVLSYLAGDPSALRLQRVATGGLHESTYSSTLARYATYLEQRITTFKELGYDLVQASRRDRFARLRKMSVSKGLLREIAALQRLTDALLACSFFAESKQDDLTMSALQMTLKDLLTHYMGMNEGIINMLEHYFDMSRRDAERSLDLYKRFCWQTEKVVAFLDAARRLSYRLRAAIPSLNHAPVSLASALEEYLHGADDDEPPRERAKADAPRKAPDAARDAPAPKAPEAAPKAPKASKDASQQALQDFFEALEQPSASSPFQAAYASFAGFHAQPDWFQGTQPTGWGMAPQATGANPFAPMPTGAWMAPHATGWNPFQAAGAPAALVPQPTMATTPFEQIFGQMRLDGGEAQGAQGASKGGPLRRSRRGAADGGAAGGGAAGGGTLWVAAEPALWVAADRPAFRDAADRPAFWVAVESALRSAADRHPFRNTANWHPFRNAADWHPLRSAADWHPLRDTTHWGLWAVCHPAEPRPIQRDSTGHRPAAAGAAHGVFGARVAQGHAGRCARQSIVRDRHAAAQT</sequence>
<dbReference type="CDD" id="cd16988">
    <property type="entry name" value="ANTH_N_YAP180"/>
    <property type="match status" value="1"/>
</dbReference>
<dbReference type="InterPro" id="IPR008942">
    <property type="entry name" value="ENTH_VHS"/>
</dbReference>
<dbReference type="InterPro" id="IPR014712">
    <property type="entry name" value="ANTH_dom_sf"/>
</dbReference>